<dbReference type="Proteomes" id="UP000016936">
    <property type="component" value="Unassembled WGS sequence"/>
</dbReference>
<feature type="region of interest" description="Disordered" evidence="1">
    <location>
        <begin position="65"/>
        <end position="121"/>
    </location>
</feature>
<accession>M2UAL2</accession>
<evidence type="ECO:0000313" key="2">
    <source>
        <dbReference type="EMBL" id="EMD95619.1"/>
    </source>
</evidence>
<gene>
    <name evidence="2" type="ORF">COCHEDRAFT_1209912</name>
</gene>
<dbReference type="EMBL" id="KB445570">
    <property type="protein sequence ID" value="EMD95619.1"/>
    <property type="molecule type" value="Genomic_DNA"/>
</dbReference>
<feature type="compositionally biased region" description="Acidic residues" evidence="1">
    <location>
        <begin position="104"/>
        <end position="114"/>
    </location>
</feature>
<feature type="compositionally biased region" description="Basic and acidic residues" evidence="1">
    <location>
        <begin position="90"/>
        <end position="103"/>
    </location>
</feature>
<reference evidence="2 3" key="1">
    <citation type="journal article" date="2012" name="PLoS Pathog.">
        <title>Diverse lifestyles and strategies of plant pathogenesis encoded in the genomes of eighteen Dothideomycetes fungi.</title>
        <authorList>
            <person name="Ohm R.A."/>
            <person name="Feau N."/>
            <person name="Henrissat B."/>
            <person name="Schoch C.L."/>
            <person name="Horwitz B.A."/>
            <person name="Barry K.W."/>
            <person name="Condon B.J."/>
            <person name="Copeland A.C."/>
            <person name="Dhillon B."/>
            <person name="Glaser F."/>
            <person name="Hesse C.N."/>
            <person name="Kosti I."/>
            <person name="LaButti K."/>
            <person name="Lindquist E.A."/>
            <person name="Lucas S."/>
            <person name="Salamov A.A."/>
            <person name="Bradshaw R.E."/>
            <person name="Ciuffetti L."/>
            <person name="Hamelin R.C."/>
            <person name="Kema G.H.J."/>
            <person name="Lawrence C."/>
            <person name="Scott J.A."/>
            <person name="Spatafora J.W."/>
            <person name="Turgeon B.G."/>
            <person name="de Wit P.J.G.M."/>
            <person name="Zhong S."/>
            <person name="Goodwin S.B."/>
            <person name="Grigoriev I.V."/>
        </authorList>
    </citation>
    <scope>NUCLEOTIDE SEQUENCE [LARGE SCALE GENOMIC DNA]</scope>
    <source>
        <strain evidence="3">C5 / ATCC 48332 / race O</strain>
    </source>
</reference>
<feature type="region of interest" description="Disordered" evidence="1">
    <location>
        <begin position="37"/>
        <end position="56"/>
    </location>
</feature>
<evidence type="ECO:0000256" key="1">
    <source>
        <dbReference type="SAM" id="MobiDB-lite"/>
    </source>
</evidence>
<organism evidence="2 3">
    <name type="scientific">Cochliobolus heterostrophus (strain C5 / ATCC 48332 / race O)</name>
    <name type="common">Southern corn leaf blight fungus</name>
    <name type="synonym">Bipolaris maydis</name>
    <dbReference type="NCBI Taxonomy" id="701091"/>
    <lineage>
        <taxon>Eukaryota</taxon>
        <taxon>Fungi</taxon>
        <taxon>Dikarya</taxon>
        <taxon>Ascomycota</taxon>
        <taxon>Pezizomycotina</taxon>
        <taxon>Dothideomycetes</taxon>
        <taxon>Pleosporomycetidae</taxon>
        <taxon>Pleosporales</taxon>
        <taxon>Pleosporineae</taxon>
        <taxon>Pleosporaceae</taxon>
        <taxon>Bipolaris</taxon>
    </lineage>
</organism>
<evidence type="ECO:0000313" key="3">
    <source>
        <dbReference type="Proteomes" id="UP000016936"/>
    </source>
</evidence>
<protein>
    <submittedName>
        <fullName evidence="2">Uncharacterized protein</fullName>
    </submittedName>
</protein>
<keyword evidence="3" id="KW-1185">Reference proteome</keyword>
<dbReference type="AlphaFoldDB" id="M2UAL2"/>
<dbReference type="HOGENOM" id="CLU_1555094_0_0_1"/>
<name>M2UAL2_COCH5</name>
<reference evidence="3" key="2">
    <citation type="journal article" date="2013" name="PLoS Genet.">
        <title>Comparative genome structure, secondary metabolite, and effector coding capacity across Cochliobolus pathogens.</title>
        <authorList>
            <person name="Condon B.J."/>
            <person name="Leng Y."/>
            <person name="Wu D."/>
            <person name="Bushley K.E."/>
            <person name="Ohm R.A."/>
            <person name="Otillar R."/>
            <person name="Martin J."/>
            <person name="Schackwitz W."/>
            <person name="Grimwood J."/>
            <person name="MohdZainudin N."/>
            <person name="Xue C."/>
            <person name="Wang R."/>
            <person name="Manning V.A."/>
            <person name="Dhillon B."/>
            <person name="Tu Z.J."/>
            <person name="Steffenson B.J."/>
            <person name="Salamov A."/>
            <person name="Sun H."/>
            <person name="Lowry S."/>
            <person name="LaButti K."/>
            <person name="Han J."/>
            <person name="Copeland A."/>
            <person name="Lindquist E."/>
            <person name="Barry K."/>
            <person name="Schmutz J."/>
            <person name="Baker S.E."/>
            <person name="Ciuffetti L.M."/>
            <person name="Grigoriev I.V."/>
            <person name="Zhong S."/>
            <person name="Turgeon B.G."/>
        </authorList>
    </citation>
    <scope>NUCLEOTIDE SEQUENCE [LARGE SCALE GENOMIC DNA]</scope>
    <source>
        <strain evidence="3">C5 / ATCC 48332 / race O</strain>
    </source>
</reference>
<sequence>MAGEEFDCRRSVVGPPTLSAAATALIALSTAAMGGLQNFAQPPREPIPGRVRKSSAKVDMVLSEEKKNGGWPRMESEDGMATFGSGQAMERVHLADCGQKQEQEQEQEQDEDGAAEGSVRRDWAYVGTAASVLRLPTPGVDEDGTQQALQTQSALLYKTPQSQSSFPEAAVV</sequence>
<proteinExistence type="predicted"/>